<dbReference type="PANTHER" id="PTHR10775">
    <property type="entry name" value="OS08G0208400 PROTEIN"/>
    <property type="match status" value="1"/>
</dbReference>
<keyword evidence="2" id="KW-1185">Reference proteome</keyword>
<evidence type="ECO:0000313" key="1">
    <source>
        <dbReference type="EMBL" id="PKI79285.1"/>
    </source>
</evidence>
<organism evidence="1 2">
    <name type="scientific">Punica granatum</name>
    <name type="common">Pomegranate</name>
    <dbReference type="NCBI Taxonomy" id="22663"/>
    <lineage>
        <taxon>Eukaryota</taxon>
        <taxon>Viridiplantae</taxon>
        <taxon>Streptophyta</taxon>
        <taxon>Embryophyta</taxon>
        <taxon>Tracheophyta</taxon>
        <taxon>Spermatophyta</taxon>
        <taxon>Magnoliopsida</taxon>
        <taxon>eudicotyledons</taxon>
        <taxon>Gunneridae</taxon>
        <taxon>Pentapetalae</taxon>
        <taxon>rosids</taxon>
        <taxon>malvids</taxon>
        <taxon>Myrtales</taxon>
        <taxon>Lythraceae</taxon>
        <taxon>Punica</taxon>
    </lineage>
</organism>
<gene>
    <name evidence="1" type="ORF">CRG98_000299</name>
</gene>
<comment type="caution">
    <text evidence="1">The sequence shown here is derived from an EMBL/GenBank/DDBJ whole genome shotgun (WGS) entry which is preliminary data.</text>
</comment>
<dbReference type="PANTHER" id="PTHR10775:SF193">
    <property type="entry name" value="DUF4216 DOMAIN-CONTAINING PROTEIN"/>
    <property type="match status" value="1"/>
</dbReference>
<protein>
    <submittedName>
        <fullName evidence="1">Uncharacterized protein</fullName>
    </submittedName>
</protein>
<name>A0A2I0LF38_PUNGR</name>
<reference evidence="1 2" key="1">
    <citation type="submission" date="2017-11" db="EMBL/GenBank/DDBJ databases">
        <title>De-novo sequencing of pomegranate (Punica granatum L.) genome.</title>
        <authorList>
            <person name="Akparov Z."/>
            <person name="Amiraslanov A."/>
            <person name="Hajiyeva S."/>
            <person name="Abbasov M."/>
            <person name="Kaur K."/>
            <person name="Hamwieh A."/>
            <person name="Solovyev V."/>
            <person name="Salamov A."/>
            <person name="Braich B."/>
            <person name="Kosarev P."/>
            <person name="Mahmoud A."/>
            <person name="Hajiyev E."/>
            <person name="Babayeva S."/>
            <person name="Izzatullayeva V."/>
            <person name="Mammadov A."/>
            <person name="Mammadov A."/>
            <person name="Sharifova S."/>
            <person name="Ojaghi J."/>
            <person name="Eynullazada K."/>
            <person name="Bayramov B."/>
            <person name="Abdulazimova A."/>
            <person name="Shahmuradov I."/>
        </authorList>
    </citation>
    <scope>NUCLEOTIDE SEQUENCE [LARGE SCALE GENOMIC DNA]</scope>
    <source>
        <strain evidence="2">cv. AG2017</strain>
        <tissue evidence="1">Leaf</tissue>
    </source>
</reference>
<dbReference type="STRING" id="22663.A0A2I0LF38"/>
<dbReference type="EMBL" id="PGOL01000011">
    <property type="protein sequence ID" value="PKI79285.1"/>
    <property type="molecule type" value="Genomic_DNA"/>
</dbReference>
<dbReference type="AlphaFoldDB" id="A0A2I0LF38"/>
<accession>A0A2I0LF38</accession>
<dbReference type="Proteomes" id="UP000233551">
    <property type="component" value="Unassembled WGS sequence"/>
</dbReference>
<proteinExistence type="predicted"/>
<evidence type="ECO:0000313" key="2">
    <source>
        <dbReference type="Proteomes" id="UP000233551"/>
    </source>
</evidence>
<sequence>MSIKSDWILPHNAIDELFKLLGEIVSGEHSLSKDYYEAKKIVSKLGLVKYKIDCCKNGCMLYYKNEAKVTAFNFYGSSQYMERFARAWDSCKRVPVKRMHYLPIIPRFQRLFASMSSASHMTWHYENRREDGVMCHPSCAHLNFNLVGARNARTYAMRFGSVHLPGDTQRTHMRMNRHLPIYDRRSRAGKLPESTGMGCNYYAKAMVVRNRKFLIRGFYYVRAYIPYALSVL</sequence>